<keyword evidence="1" id="KW-1133">Transmembrane helix</keyword>
<evidence type="ECO:0000256" key="1">
    <source>
        <dbReference type="SAM" id="Phobius"/>
    </source>
</evidence>
<organism evidence="2 4">
    <name type="scientific">Haladaptatus paucihalophilus DX253</name>
    <dbReference type="NCBI Taxonomy" id="797209"/>
    <lineage>
        <taxon>Archaea</taxon>
        <taxon>Methanobacteriati</taxon>
        <taxon>Methanobacteriota</taxon>
        <taxon>Stenosarchaea group</taxon>
        <taxon>Halobacteria</taxon>
        <taxon>Halobacteriales</taxon>
        <taxon>Haladaptataceae</taxon>
        <taxon>Haladaptatus</taxon>
    </lineage>
</organism>
<keyword evidence="1" id="KW-0472">Membrane</keyword>
<keyword evidence="5" id="KW-1185">Reference proteome</keyword>
<dbReference type="eggNOG" id="arCOG07770">
    <property type="taxonomic scope" value="Archaea"/>
</dbReference>
<feature type="transmembrane region" description="Helical" evidence="1">
    <location>
        <begin position="105"/>
        <end position="124"/>
    </location>
</feature>
<dbReference type="EMBL" id="AEMG01000015">
    <property type="protein sequence ID" value="EFW91326.1"/>
    <property type="molecule type" value="Genomic_DNA"/>
</dbReference>
<evidence type="ECO:0000313" key="2">
    <source>
        <dbReference type="EMBL" id="EFW91326.1"/>
    </source>
</evidence>
<reference evidence="3" key="3">
    <citation type="submission" date="2016-11" db="EMBL/GenBank/DDBJ databases">
        <authorList>
            <person name="Jaros S."/>
            <person name="Januszkiewicz K."/>
            <person name="Wedrychowicz H."/>
        </authorList>
    </citation>
    <scope>NUCLEOTIDE SEQUENCE [LARGE SCALE GENOMIC DNA]</scope>
    <source>
        <strain evidence="3">DX253</strain>
    </source>
</reference>
<dbReference type="OrthoDB" id="260081at2157"/>
<feature type="transmembrane region" description="Helical" evidence="1">
    <location>
        <begin position="69"/>
        <end position="85"/>
    </location>
</feature>
<evidence type="ECO:0000313" key="4">
    <source>
        <dbReference type="Proteomes" id="UP000003751"/>
    </source>
</evidence>
<dbReference type="AlphaFoldDB" id="E7QVR3"/>
<dbReference type="PATRIC" id="fig|797209.4.peg.2858"/>
<dbReference type="Proteomes" id="UP000003751">
    <property type="component" value="Unassembled WGS sequence"/>
</dbReference>
<gene>
    <name evidence="3" type="ORF">SAMN05444342_3049</name>
    <name evidence="2" type="ORF">ZOD2009_14496</name>
</gene>
<proteinExistence type="predicted"/>
<dbReference type="RefSeq" id="WP_007980979.1">
    <property type="nucleotide sequence ID" value="NZ_AEMG01000015.1"/>
</dbReference>
<protein>
    <submittedName>
        <fullName evidence="2">Uncharacterized protein</fullName>
    </submittedName>
</protein>
<reference evidence="2 4" key="1">
    <citation type="journal article" date="2014" name="ISME J.">
        <title>Trehalose/2-sulfotrehalose biosynthesis and glycine-betaine uptake are widely spread mechanisms for osmoadaptation in the Halobacteriales.</title>
        <authorList>
            <person name="Youssef N.H."/>
            <person name="Savage-Ashlock K.N."/>
            <person name="McCully A.L."/>
            <person name="Luedtke B."/>
            <person name="Shaw E.I."/>
            <person name="Hoff W.D."/>
            <person name="Elshahed M.S."/>
        </authorList>
    </citation>
    <scope>NUCLEOTIDE SEQUENCE [LARGE SCALE GENOMIC DNA]</scope>
    <source>
        <strain evidence="2 4">DX253</strain>
    </source>
</reference>
<keyword evidence="1" id="KW-0812">Transmembrane</keyword>
<dbReference type="EMBL" id="FRAN01000004">
    <property type="protein sequence ID" value="SHL10818.1"/>
    <property type="molecule type" value="Genomic_DNA"/>
</dbReference>
<evidence type="ECO:0000313" key="5">
    <source>
        <dbReference type="Proteomes" id="UP000184203"/>
    </source>
</evidence>
<evidence type="ECO:0000313" key="3">
    <source>
        <dbReference type="EMBL" id="SHL10818.1"/>
    </source>
</evidence>
<reference evidence="5" key="2">
    <citation type="submission" date="2016-11" db="EMBL/GenBank/DDBJ databases">
        <authorList>
            <person name="Varghese N."/>
            <person name="Submissions S."/>
        </authorList>
    </citation>
    <scope>NUCLEOTIDE SEQUENCE [LARGE SCALE GENOMIC DNA]</scope>
    <source>
        <strain evidence="5">DX253</strain>
    </source>
</reference>
<name>E7QVR3_HALPU</name>
<dbReference type="Proteomes" id="UP000184203">
    <property type="component" value="Unassembled WGS sequence"/>
</dbReference>
<accession>E7QVR3</accession>
<sequence length="136" mass="15469">MFRTILSVIGLIELLSPEALIERAERLALDNPDDCELQSWIVPIARVEGLAFVTLVWRSDASYSRLKRFLGVIGVLALMYPHAYVDYGSELVYVDAAECEWKSWVYPWTRIVGLLYVLVAVNEMRKGRSSNARSSE</sequence>